<accession>A0A927FRQ2</accession>
<feature type="domain" description="Peptidase S26" evidence="8">
    <location>
        <begin position="18"/>
        <end position="234"/>
    </location>
</feature>
<dbReference type="SUPFAM" id="SSF51306">
    <property type="entry name" value="LexA/Signal peptidase"/>
    <property type="match status" value="1"/>
</dbReference>
<dbReference type="Proteomes" id="UP000654108">
    <property type="component" value="Unassembled WGS sequence"/>
</dbReference>
<evidence type="ECO:0000256" key="5">
    <source>
        <dbReference type="ARBA" id="ARBA00022801"/>
    </source>
</evidence>
<dbReference type="GO" id="GO:0004252">
    <property type="term" value="F:serine-type endopeptidase activity"/>
    <property type="evidence" value="ECO:0007669"/>
    <property type="project" value="InterPro"/>
</dbReference>
<dbReference type="PANTHER" id="PTHR43390">
    <property type="entry name" value="SIGNAL PEPTIDASE I"/>
    <property type="match status" value="1"/>
</dbReference>
<keyword evidence="10" id="KW-1185">Reference proteome</keyword>
<name>A0A927FRQ2_9HYPH</name>
<evidence type="ECO:0000313" key="9">
    <source>
        <dbReference type="EMBL" id="MBD8065015.1"/>
    </source>
</evidence>
<dbReference type="InterPro" id="IPR000223">
    <property type="entry name" value="Pept_S26A_signal_pept_1"/>
</dbReference>
<dbReference type="InterPro" id="IPR019533">
    <property type="entry name" value="Peptidase_S26"/>
</dbReference>
<dbReference type="PANTHER" id="PTHR43390:SF1">
    <property type="entry name" value="CHLOROPLAST PROCESSING PEPTIDASE"/>
    <property type="match status" value="1"/>
</dbReference>
<dbReference type="GO" id="GO:0016020">
    <property type="term" value="C:membrane"/>
    <property type="evidence" value="ECO:0007669"/>
    <property type="project" value="UniProtKB-SubCell"/>
</dbReference>
<dbReference type="Pfam" id="PF10502">
    <property type="entry name" value="Peptidase_S26"/>
    <property type="match status" value="1"/>
</dbReference>
<dbReference type="InterPro" id="IPR019757">
    <property type="entry name" value="Pept_S26A_signal_pept_1_Lys-AS"/>
</dbReference>
<feature type="transmembrane region" description="Helical" evidence="7">
    <location>
        <begin position="20"/>
        <end position="39"/>
    </location>
</feature>
<evidence type="ECO:0000259" key="8">
    <source>
        <dbReference type="Pfam" id="PF10502"/>
    </source>
</evidence>
<comment type="subcellular location">
    <subcellularLocation>
        <location evidence="7">Membrane</location>
        <topology evidence="7">Single-pass type II membrane protein</topology>
    </subcellularLocation>
</comment>
<evidence type="ECO:0000256" key="1">
    <source>
        <dbReference type="ARBA" id="ARBA00000677"/>
    </source>
</evidence>
<gene>
    <name evidence="9" type="primary">lepB</name>
    <name evidence="9" type="ORF">IC608_05960</name>
</gene>
<feature type="active site" evidence="6">
    <location>
        <position position="118"/>
    </location>
</feature>
<comment type="similarity">
    <text evidence="2 7">Belongs to the peptidase S26 family.</text>
</comment>
<protein>
    <recommendedName>
        <fullName evidence="4 7">Signal peptidase I</fullName>
        <ecNumber evidence="3 7">3.4.21.89</ecNumber>
    </recommendedName>
</protein>
<dbReference type="PRINTS" id="PR00727">
    <property type="entry name" value="LEADERPTASE"/>
</dbReference>
<dbReference type="InterPro" id="IPR019758">
    <property type="entry name" value="Pept_S26A_signal_pept_1_CS"/>
</dbReference>
<dbReference type="EMBL" id="JACYFU010000001">
    <property type="protein sequence ID" value="MBD8065015.1"/>
    <property type="molecule type" value="Genomic_DNA"/>
</dbReference>
<comment type="caution">
    <text evidence="9">The sequence shown here is derived from an EMBL/GenBank/DDBJ whole genome shotgun (WGS) entry which is preliminary data.</text>
</comment>
<keyword evidence="7" id="KW-0812">Transmembrane</keyword>
<dbReference type="EC" id="3.4.21.89" evidence="3 7"/>
<keyword evidence="5 7" id="KW-0378">Hydrolase</keyword>
<dbReference type="GO" id="GO:0006465">
    <property type="term" value="P:signal peptide processing"/>
    <property type="evidence" value="ECO:0007669"/>
    <property type="project" value="InterPro"/>
</dbReference>
<dbReference type="Gene3D" id="2.10.109.10">
    <property type="entry name" value="Umud Fragment, subunit A"/>
    <property type="match status" value="1"/>
</dbReference>
<feature type="active site" evidence="6">
    <location>
        <position position="48"/>
    </location>
</feature>
<evidence type="ECO:0000256" key="3">
    <source>
        <dbReference type="ARBA" id="ARBA00013208"/>
    </source>
</evidence>
<proteinExistence type="inferred from homology"/>
<keyword evidence="7" id="KW-1133">Transmembrane helix</keyword>
<dbReference type="AlphaFoldDB" id="A0A927FRQ2"/>
<dbReference type="PROSITE" id="PS00761">
    <property type="entry name" value="SPASE_I_3"/>
    <property type="match status" value="1"/>
</dbReference>
<keyword evidence="7" id="KW-0472">Membrane</keyword>
<reference evidence="9" key="1">
    <citation type="submission" date="2020-09" db="EMBL/GenBank/DDBJ databases">
        <title>Genome seq and assembly of Devosia sp.</title>
        <authorList>
            <person name="Chhetri G."/>
        </authorList>
    </citation>
    <scope>NUCLEOTIDE SEQUENCE</scope>
    <source>
        <strain evidence="9">PTR5</strain>
    </source>
</reference>
<dbReference type="RefSeq" id="WP_191773475.1">
    <property type="nucleotide sequence ID" value="NZ_JACYFU010000001.1"/>
</dbReference>
<evidence type="ECO:0000313" key="10">
    <source>
        <dbReference type="Proteomes" id="UP000654108"/>
    </source>
</evidence>
<dbReference type="NCBIfam" id="TIGR02227">
    <property type="entry name" value="sigpep_I_bact"/>
    <property type="match status" value="1"/>
</dbReference>
<dbReference type="CDD" id="cd06530">
    <property type="entry name" value="S26_SPase_I"/>
    <property type="match status" value="1"/>
</dbReference>
<dbReference type="PROSITE" id="PS00760">
    <property type="entry name" value="SPASE_I_2"/>
    <property type="match status" value="1"/>
</dbReference>
<dbReference type="InterPro" id="IPR036286">
    <property type="entry name" value="LexA/Signal_pep-like_sf"/>
</dbReference>
<evidence type="ECO:0000256" key="2">
    <source>
        <dbReference type="ARBA" id="ARBA00009370"/>
    </source>
</evidence>
<organism evidence="9 10">
    <name type="scientific">Devosia oryzisoli</name>
    <dbReference type="NCBI Taxonomy" id="2774138"/>
    <lineage>
        <taxon>Bacteria</taxon>
        <taxon>Pseudomonadati</taxon>
        <taxon>Pseudomonadota</taxon>
        <taxon>Alphaproteobacteria</taxon>
        <taxon>Hyphomicrobiales</taxon>
        <taxon>Devosiaceae</taxon>
        <taxon>Devosia</taxon>
    </lineage>
</organism>
<evidence type="ECO:0000256" key="7">
    <source>
        <dbReference type="RuleBase" id="RU362042"/>
    </source>
</evidence>
<evidence type="ECO:0000256" key="6">
    <source>
        <dbReference type="PIRSR" id="PIRSR600223-1"/>
    </source>
</evidence>
<keyword evidence="7" id="KW-0645">Protease</keyword>
<evidence type="ECO:0000256" key="4">
    <source>
        <dbReference type="ARBA" id="ARBA00019232"/>
    </source>
</evidence>
<comment type="catalytic activity">
    <reaction evidence="1 7">
        <text>Cleavage of hydrophobic, N-terminal signal or leader sequences from secreted and periplasmic proteins.</text>
        <dbReference type="EC" id="3.4.21.89"/>
    </reaction>
</comment>
<dbReference type="GO" id="GO:0009003">
    <property type="term" value="F:signal peptidase activity"/>
    <property type="evidence" value="ECO:0007669"/>
    <property type="project" value="UniProtKB-EC"/>
</dbReference>
<sequence>MSQPADKSVKKSAASEWWDTLVVIVEALLIAIVIRFFIYQPFSIPTASMQQTLLIGDYFVANKFVWGYGKYSFSLGRYGDFALLDFALPISNRIMGRDPNRGDIAVFRPVPQTTEYIKRIVGLPGDRIQMKEGRLYINGTMIEREALGTAQDTDSTGDTRQVTVYRETFPEGSTHLIQEISDSMPLDNTPEYVVPAGHYFMMGDNRDRSADSRVLSQVGYVPSVNLIAKAEARFFSIRDNIPPWQLWQWPANVRWDRMFQSVYNNAPYDTTPIQ</sequence>